<dbReference type="AlphaFoldDB" id="A0AAE3EHM2"/>
<dbReference type="InterPro" id="IPR014722">
    <property type="entry name" value="Rib_uL2_dom2"/>
</dbReference>
<gene>
    <name evidence="10" type="primary">loaP</name>
    <name evidence="10" type="ORF">K7J14_07455</name>
</gene>
<evidence type="ECO:0000256" key="2">
    <source>
        <dbReference type="ARBA" id="ARBA00022814"/>
    </source>
</evidence>
<evidence type="ECO:0000256" key="5">
    <source>
        <dbReference type="ARBA" id="ARBA00023163"/>
    </source>
</evidence>
<dbReference type="EMBL" id="JAINWA010000003">
    <property type="protein sequence ID" value="MCD1654541.1"/>
    <property type="molecule type" value="Genomic_DNA"/>
</dbReference>
<keyword evidence="5" id="KW-0804">Transcription</keyword>
<protein>
    <submittedName>
        <fullName evidence="10">Antiterminator LoaP</fullName>
    </submittedName>
</protein>
<dbReference type="RefSeq" id="WP_230754899.1">
    <property type="nucleotide sequence ID" value="NZ_JAINWA010000003.1"/>
</dbReference>
<evidence type="ECO:0000256" key="1">
    <source>
        <dbReference type="ARBA" id="ARBA00010618"/>
    </source>
</evidence>
<dbReference type="InterPro" id="IPR006645">
    <property type="entry name" value="NGN-like_dom"/>
</dbReference>
<comment type="caution">
    <text evidence="10">The sequence shown here is derived from an EMBL/GenBank/DDBJ whole genome shotgun (WGS) entry which is preliminary data.</text>
</comment>
<proteinExistence type="inferred from homology"/>
<dbReference type="InterPro" id="IPR043425">
    <property type="entry name" value="NusG-like"/>
</dbReference>
<feature type="coiled-coil region" evidence="7">
    <location>
        <begin position="133"/>
        <end position="160"/>
    </location>
</feature>
<evidence type="ECO:0000259" key="9">
    <source>
        <dbReference type="SMART" id="SM00739"/>
    </source>
</evidence>
<feature type="domain" description="KOW" evidence="9">
    <location>
        <begin position="119"/>
        <end position="146"/>
    </location>
</feature>
<evidence type="ECO:0000256" key="6">
    <source>
        <dbReference type="ARBA" id="ARBA00023274"/>
    </source>
</evidence>
<feature type="domain" description="NusG-like N-terminal" evidence="8">
    <location>
        <begin position="1"/>
        <end position="107"/>
    </location>
</feature>
<organism evidence="10 11">
    <name type="scientific">Teretinema zuelzerae</name>
    <dbReference type="NCBI Taxonomy" id="156"/>
    <lineage>
        <taxon>Bacteria</taxon>
        <taxon>Pseudomonadati</taxon>
        <taxon>Spirochaetota</taxon>
        <taxon>Spirochaetia</taxon>
        <taxon>Spirochaetales</taxon>
        <taxon>Treponemataceae</taxon>
        <taxon>Teretinema</taxon>
    </lineage>
</organism>
<keyword evidence="11" id="KW-1185">Reference proteome</keyword>
<dbReference type="Pfam" id="PF00467">
    <property type="entry name" value="KOW"/>
    <property type="match status" value="1"/>
</dbReference>
<evidence type="ECO:0000256" key="4">
    <source>
        <dbReference type="ARBA" id="ARBA00023015"/>
    </source>
</evidence>
<reference evidence="10" key="1">
    <citation type="submission" date="2021-08" db="EMBL/GenBank/DDBJ databases">
        <title>Comparative analyses of Brucepasteria parasyntrophica and Teretinema zuelzerae.</title>
        <authorList>
            <person name="Song Y."/>
            <person name="Brune A."/>
        </authorList>
    </citation>
    <scope>NUCLEOTIDE SEQUENCE</scope>
    <source>
        <strain evidence="10">DSM 1903</strain>
    </source>
</reference>
<dbReference type="PANTHER" id="PTHR30265">
    <property type="entry name" value="RHO-INTERACTING TRANSCRIPTION TERMINATION FACTOR NUSG"/>
    <property type="match status" value="1"/>
</dbReference>
<comment type="similarity">
    <text evidence="1">Belongs to the universal ribosomal protein uL24 family.</text>
</comment>
<dbReference type="PANTHER" id="PTHR30265:SF4">
    <property type="entry name" value="KOW MOTIF FAMILY PROTEIN, EXPRESSED"/>
    <property type="match status" value="1"/>
</dbReference>
<keyword evidence="2" id="KW-0889">Transcription antitermination</keyword>
<dbReference type="Proteomes" id="UP001198163">
    <property type="component" value="Unassembled WGS sequence"/>
</dbReference>
<evidence type="ECO:0000256" key="3">
    <source>
        <dbReference type="ARBA" id="ARBA00022980"/>
    </source>
</evidence>
<dbReference type="SUPFAM" id="SSF50104">
    <property type="entry name" value="Translation proteins SH3-like domain"/>
    <property type="match status" value="1"/>
</dbReference>
<dbReference type="InterPro" id="IPR047663">
    <property type="entry name" value="Transcription_antiterm_LoaP"/>
</dbReference>
<dbReference type="GO" id="GO:0006412">
    <property type="term" value="P:translation"/>
    <property type="evidence" value="ECO:0007669"/>
    <property type="project" value="InterPro"/>
</dbReference>
<evidence type="ECO:0000313" key="10">
    <source>
        <dbReference type="EMBL" id="MCD1654541.1"/>
    </source>
</evidence>
<dbReference type="PROSITE" id="PS01108">
    <property type="entry name" value="RIBOSOMAL_L24"/>
    <property type="match status" value="1"/>
</dbReference>
<dbReference type="SMART" id="SM00738">
    <property type="entry name" value="NGN"/>
    <property type="match status" value="1"/>
</dbReference>
<dbReference type="GO" id="GO:0031564">
    <property type="term" value="P:transcription antitermination"/>
    <property type="evidence" value="ECO:0007669"/>
    <property type="project" value="UniProtKB-KW"/>
</dbReference>
<dbReference type="InterPro" id="IPR008991">
    <property type="entry name" value="Translation_prot_SH3-like_sf"/>
</dbReference>
<dbReference type="GO" id="GO:0006354">
    <property type="term" value="P:DNA-templated transcription elongation"/>
    <property type="evidence" value="ECO:0007669"/>
    <property type="project" value="InterPro"/>
</dbReference>
<dbReference type="GO" id="GO:0003723">
    <property type="term" value="F:RNA binding"/>
    <property type="evidence" value="ECO:0007669"/>
    <property type="project" value="InterPro"/>
</dbReference>
<dbReference type="GO" id="GO:0005840">
    <property type="term" value="C:ribosome"/>
    <property type="evidence" value="ECO:0007669"/>
    <property type="project" value="UniProtKB-KW"/>
</dbReference>
<dbReference type="InterPro" id="IPR036735">
    <property type="entry name" value="NGN_dom_sf"/>
</dbReference>
<keyword evidence="3" id="KW-0689">Ribosomal protein</keyword>
<dbReference type="CDD" id="cd06089">
    <property type="entry name" value="KOW_RPL26"/>
    <property type="match status" value="1"/>
</dbReference>
<keyword evidence="6" id="KW-0687">Ribonucleoprotein</keyword>
<dbReference type="GO" id="GO:1990904">
    <property type="term" value="C:ribonucleoprotein complex"/>
    <property type="evidence" value="ECO:0007669"/>
    <property type="project" value="UniProtKB-KW"/>
</dbReference>
<dbReference type="NCBIfam" id="NF033641">
    <property type="entry name" value="antiterm_LoaP"/>
    <property type="match status" value="1"/>
</dbReference>
<dbReference type="Gene3D" id="3.30.70.940">
    <property type="entry name" value="NusG, N-terminal domain"/>
    <property type="match status" value="1"/>
</dbReference>
<keyword evidence="4" id="KW-0805">Transcription regulation</keyword>
<dbReference type="SUPFAM" id="SSF82679">
    <property type="entry name" value="N-utilization substance G protein NusG, N-terminal domain"/>
    <property type="match status" value="1"/>
</dbReference>
<dbReference type="InterPro" id="IPR005824">
    <property type="entry name" value="KOW"/>
</dbReference>
<dbReference type="GO" id="GO:0003735">
    <property type="term" value="F:structural constituent of ribosome"/>
    <property type="evidence" value="ECO:0007669"/>
    <property type="project" value="InterPro"/>
</dbReference>
<dbReference type="Pfam" id="PF02357">
    <property type="entry name" value="NusG"/>
    <property type="match status" value="1"/>
</dbReference>
<dbReference type="InterPro" id="IPR005825">
    <property type="entry name" value="Ribosomal_uL24_CS"/>
</dbReference>
<evidence type="ECO:0000256" key="7">
    <source>
        <dbReference type="SAM" id="Coils"/>
    </source>
</evidence>
<keyword evidence="7" id="KW-0175">Coiled coil</keyword>
<dbReference type="SMART" id="SM00739">
    <property type="entry name" value="KOW"/>
    <property type="match status" value="1"/>
</dbReference>
<dbReference type="InterPro" id="IPR041988">
    <property type="entry name" value="Ribosomal_uL24_KOW"/>
</dbReference>
<dbReference type="Gene3D" id="2.30.30.30">
    <property type="match status" value="1"/>
</dbReference>
<accession>A0AAE3EHM2</accession>
<sequence>MEYFALQVKTRSEELYIQKVQTALPKIENEALRLIFPRKKMSQTKNGKKTTVLLPIFPGYIFIELPKLTDSLYWILRTTPGFYRFLPANSEAKPLSGRDLSILKHFMSFGPIAQASRVLFDENDRIQVIEGPLKGLEGKIVKVDRRKKRAKIQLDMYEESFFVDLAFEIIGRE</sequence>
<evidence type="ECO:0000313" key="11">
    <source>
        <dbReference type="Proteomes" id="UP001198163"/>
    </source>
</evidence>
<name>A0AAE3EHM2_9SPIR</name>
<evidence type="ECO:0000259" key="8">
    <source>
        <dbReference type="SMART" id="SM00738"/>
    </source>
</evidence>